<evidence type="ECO:0000256" key="1">
    <source>
        <dbReference type="ARBA" id="ARBA00001946"/>
    </source>
</evidence>
<organism evidence="7 8">
    <name type="scientific">Shewanella avicenniae</name>
    <dbReference type="NCBI Taxonomy" id="2814294"/>
    <lineage>
        <taxon>Bacteria</taxon>
        <taxon>Pseudomonadati</taxon>
        <taxon>Pseudomonadota</taxon>
        <taxon>Gammaproteobacteria</taxon>
        <taxon>Alteromonadales</taxon>
        <taxon>Shewanellaceae</taxon>
        <taxon>Shewanella</taxon>
    </lineage>
</organism>
<keyword evidence="2" id="KW-0540">Nuclease</keyword>
<dbReference type="InterPro" id="IPR014883">
    <property type="entry name" value="VRR_NUC"/>
</dbReference>
<dbReference type="Pfam" id="PF08774">
    <property type="entry name" value="VRR_NUC"/>
    <property type="match status" value="1"/>
</dbReference>
<keyword evidence="3" id="KW-0479">Metal-binding</keyword>
<evidence type="ECO:0000256" key="2">
    <source>
        <dbReference type="ARBA" id="ARBA00022722"/>
    </source>
</evidence>
<sequence>MTAPSAVILAADYYLHNFERLINAAARYLDILPAEPLAALNQYQQLSRDARMLLVRLLSRKGLYFRREKLHYIEISELDNAANELIFSGLVSDTPPAADQLFSLLTLAELKPVAATVGINASTKAQLLMALGELTNIDDVALRFSELLGLQWLSLQCQSLLELLLLLYFGNNYQDLSQFVLSDIGMQPFEQYQIRPADRPYQTAADIEAALRLSELSKAWHDAIERKQPLNCEDVLAKLPATQNNRILERRRQRMLFVIGRQAERAKALALAQQCYLQCDSWAAQERLSRVYEKTNVAAAATLLPQLWHAAPNETLRLSVQRICKRVAKQTCAEELTSLSVQAVQYQPPSKMELSLPYVAGVSVEQQLVQYLSGQGACAYFCENSLLCGIFGLAFWDIIFAPVIGAFDNPYQRAPRDMYQPSFAEERQTLIEQRFAALATGDFGIIKQHFTEKQGLTNDWVNWRVLTEDVLAQALSNFSARFICAVCQRLLQDPAHYRSGQPDIILFESDGAPQFIEVKGPGDTLADHQGYWLNFLAQFYPASVCYVQWQP</sequence>
<keyword evidence="5" id="KW-0460">Magnesium</keyword>
<evidence type="ECO:0000256" key="4">
    <source>
        <dbReference type="ARBA" id="ARBA00022801"/>
    </source>
</evidence>
<dbReference type="InterPro" id="IPR049125">
    <property type="entry name" value="FAN1-like_WH"/>
</dbReference>
<evidence type="ECO:0000256" key="3">
    <source>
        <dbReference type="ARBA" id="ARBA00022723"/>
    </source>
</evidence>
<proteinExistence type="predicted"/>
<dbReference type="PANTHER" id="PTHR15749">
    <property type="entry name" value="FANCONI-ASSOCIATED NUCLEASE 1"/>
    <property type="match status" value="1"/>
</dbReference>
<dbReference type="PANTHER" id="PTHR15749:SF4">
    <property type="entry name" value="FANCONI-ASSOCIATED NUCLEASE 1"/>
    <property type="match status" value="1"/>
</dbReference>
<keyword evidence="4" id="KW-0378">Hydrolase</keyword>
<dbReference type="Proteomes" id="UP000662770">
    <property type="component" value="Chromosome"/>
</dbReference>
<evidence type="ECO:0000313" key="7">
    <source>
        <dbReference type="EMBL" id="QSX32040.1"/>
    </source>
</evidence>
<dbReference type="SMART" id="SM00990">
    <property type="entry name" value="VRR_NUC"/>
    <property type="match status" value="1"/>
</dbReference>
<feature type="domain" description="VRR-NUC" evidence="6">
    <location>
        <begin position="438"/>
        <end position="549"/>
    </location>
</feature>
<name>A0ABX7QMC8_9GAMM</name>
<dbReference type="InterPro" id="IPR033315">
    <property type="entry name" value="Fan1-like"/>
</dbReference>
<evidence type="ECO:0000256" key="5">
    <source>
        <dbReference type="ARBA" id="ARBA00022842"/>
    </source>
</evidence>
<gene>
    <name evidence="7" type="ORF">JYB87_09565</name>
</gene>
<dbReference type="RefSeq" id="WP_207353285.1">
    <property type="nucleotide sequence ID" value="NZ_CP071503.1"/>
</dbReference>
<protein>
    <submittedName>
        <fullName evidence="7">VRR-NUC domain-containing protein</fullName>
    </submittedName>
</protein>
<accession>A0ABX7QMC8</accession>
<dbReference type="EMBL" id="CP071503">
    <property type="protein sequence ID" value="QSX32040.1"/>
    <property type="molecule type" value="Genomic_DNA"/>
</dbReference>
<evidence type="ECO:0000313" key="8">
    <source>
        <dbReference type="Proteomes" id="UP000662770"/>
    </source>
</evidence>
<comment type="cofactor">
    <cofactor evidence="1">
        <name>Mg(2+)</name>
        <dbReference type="ChEBI" id="CHEBI:18420"/>
    </cofactor>
</comment>
<reference evidence="7 8" key="1">
    <citation type="submission" date="2021-03" db="EMBL/GenBank/DDBJ databases">
        <title>Novel species identification of genus Shewanella.</title>
        <authorList>
            <person name="Liu G."/>
            <person name="Zhang Q."/>
        </authorList>
    </citation>
    <scope>NUCLEOTIDE SEQUENCE [LARGE SCALE GENOMIC DNA]</scope>
    <source>
        <strain evidence="7 8">FJAT-51800</strain>
    </source>
</reference>
<evidence type="ECO:0000259" key="6">
    <source>
        <dbReference type="SMART" id="SM00990"/>
    </source>
</evidence>
<keyword evidence="8" id="KW-1185">Reference proteome</keyword>
<dbReference type="Pfam" id="PF21315">
    <property type="entry name" value="FAN1_HTH"/>
    <property type="match status" value="1"/>
</dbReference>